<evidence type="ECO:0000313" key="1">
    <source>
        <dbReference type="EMBL" id="TRZ25727.1"/>
    </source>
</evidence>
<dbReference type="Proteomes" id="UP000796761">
    <property type="component" value="Unassembled WGS sequence"/>
</dbReference>
<dbReference type="EMBL" id="SWJQ01000021">
    <property type="protein sequence ID" value="TRZ25727.1"/>
    <property type="molecule type" value="Genomic_DNA"/>
</dbReference>
<reference evidence="1" key="1">
    <citation type="submission" date="2019-04" db="EMBL/GenBank/DDBJ databases">
        <title>Genome assembly of Zosterops borbonicus 15179.</title>
        <authorList>
            <person name="Leroy T."/>
            <person name="Anselmetti Y."/>
            <person name="Tilak M.-K."/>
            <person name="Nabholz B."/>
        </authorList>
    </citation>
    <scope>NUCLEOTIDE SEQUENCE</scope>
    <source>
        <strain evidence="1">HGM_15179</strain>
        <tissue evidence="1">Muscle</tissue>
    </source>
</reference>
<keyword evidence="2" id="KW-1185">Reference proteome</keyword>
<gene>
    <name evidence="1" type="ORF">HGM15179_001313</name>
</gene>
<protein>
    <submittedName>
        <fullName evidence="1">Uncharacterized protein</fullName>
    </submittedName>
</protein>
<accession>A0A8K1LTQ4</accession>
<dbReference type="AlphaFoldDB" id="A0A8K1LTQ4"/>
<name>A0A8K1LTQ4_9PASS</name>
<sequence length="147" mass="16207">MSNKSLLSWGAGDYDMEDSARMTDSFSGLAHKDIGHVAITHFEFGVQFKEMLVNASPKGCVISITMLVVTAGSVEAVKKLELPPHACFDVGYMVYTNKVISAQSHKQILCCRGRDENPLKTSPIMDHLSECSDLASSPWQKWRDVSP</sequence>
<comment type="caution">
    <text evidence="1">The sequence shown here is derived from an EMBL/GenBank/DDBJ whole genome shotgun (WGS) entry which is preliminary data.</text>
</comment>
<organism evidence="1 2">
    <name type="scientific">Zosterops borbonicus</name>
    <dbReference type="NCBI Taxonomy" id="364589"/>
    <lineage>
        <taxon>Eukaryota</taxon>
        <taxon>Metazoa</taxon>
        <taxon>Chordata</taxon>
        <taxon>Craniata</taxon>
        <taxon>Vertebrata</taxon>
        <taxon>Euteleostomi</taxon>
        <taxon>Archelosauria</taxon>
        <taxon>Archosauria</taxon>
        <taxon>Dinosauria</taxon>
        <taxon>Saurischia</taxon>
        <taxon>Theropoda</taxon>
        <taxon>Coelurosauria</taxon>
        <taxon>Aves</taxon>
        <taxon>Neognathae</taxon>
        <taxon>Neoaves</taxon>
        <taxon>Telluraves</taxon>
        <taxon>Australaves</taxon>
        <taxon>Passeriformes</taxon>
        <taxon>Sylvioidea</taxon>
        <taxon>Zosteropidae</taxon>
        <taxon>Zosterops</taxon>
    </lineage>
</organism>
<evidence type="ECO:0000313" key="2">
    <source>
        <dbReference type="Proteomes" id="UP000796761"/>
    </source>
</evidence>
<proteinExistence type="predicted"/>